<dbReference type="VEuPathDB" id="MicrosporidiaDB:AEWR_090620"/>
<organism evidence="2">
    <name type="scientific">Encephalitozoon cuniculi</name>
    <name type="common">Microsporidian parasite</name>
    <dbReference type="NCBI Taxonomy" id="6035"/>
    <lineage>
        <taxon>Eukaryota</taxon>
        <taxon>Fungi</taxon>
        <taxon>Fungi incertae sedis</taxon>
        <taxon>Microsporidia</taxon>
        <taxon>Unikaryonidae</taxon>
        <taxon>Encephalitozoon</taxon>
    </lineage>
</organism>
<feature type="region of interest" description="Disordered" evidence="1">
    <location>
        <begin position="593"/>
        <end position="646"/>
    </location>
</feature>
<sequence length="646" mass="72632">MAGFYERIRETWNSIRNTLRLGQGREQCSYEELCSRFGSERAIEVDELDHIKELCKAIAEPQCGKKIDDGFEVLKRIAVEKAEERAGVKRKRERDEEEVRSEKRSKKYRRRGYQRKYALRKEDDVSWGILPKKYRVEGKTPTETVEKAISYDAEDNLFLHLGEVSTDEESEYFCERNVKRLNSGDVENKVICNFGGEYNCKKCVEYEIRKEYEAREGERRREEKERAERRKKMARDRWESRVPRSYFYLEKDLGVDRTMARYVTDDKFDIDDLEETERERLVRVLNQARKDQLFDIEKIGSKRVSFDENKNEVSEVWVPKVNSEENSNDVEPRLSGNMDIGRDGIDAELRTNNDTSRSTLQPCLLLEPTSEVEENASDGIRHSEGSGDATSSKMPVCEEVLNESATIEEEGVLAEGKKDEEKEPKRFGFWDGRTPSVQEDTPVFQFGSGSPFPTQDSPSTVNHENISSPFASDLKAPETGGFVFGGGPSLQPHPSGTQGPLLDSPVPGSSLLKRKLSGSGEVIQGPGAGISFSSVHGKSAFPATSDGMITETQSFPLFNNIGPGQAEGPQRADSIGSVGNIFSNGKSLFSGLFEGTVPSQQPAKPSIGYTDPNEKNEGGLSGLFGSGIFNATDDDPFERSRLDRRR</sequence>
<evidence type="ECO:0000313" key="2">
    <source>
        <dbReference type="EMBL" id="AGE96432.1"/>
    </source>
</evidence>
<evidence type="ECO:0000256" key="1">
    <source>
        <dbReference type="SAM" id="MobiDB-lite"/>
    </source>
</evidence>
<proteinExistence type="predicted"/>
<reference evidence="2" key="1">
    <citation type="journal article" date="2013" name="Eukaryot. Cell">
        <title>Extremely Reduced Levels of Heterozygosity in the Vertebrate Pathogen Encephalitozoon cuniculi.</title>
        <authorList>
            <person name="Selman M."/>
            <person name="Sak B."/>
            <person name="Kvac M."/>
            <person name="Farinelli L."/>
            <person name="Weiss L.M."/>
            <person name="Corradi N."/>
        </authorList>
    </citation>
    <scope>NUCLEOTIDE SEQUENCE</scope>
</reference>
<dbReference type="AlphaFoldDB" id="M1KAT0"/>
<feature type="compositionally biased region" description="Basic and acidic residues" evidence="1">
    <location>
        <begin position="415"/>
        <end position="428"/>
    </location>
</feature>
<feature type="region of interest" description="Disordered" evidence="1">
    <location>
        <begin position="371"/>
        <end position="393"/>
    </location>
</feature>
<dbReference type="EMBL" id="KC513619">
    <property type="protein sequence ID" value="AGE96432.1"/>
    <property type="molecule type" value="Genomic_DNA"/>
</dbReference>
<feature type="compositionally biased region" description="Basic and acidic residues" evidence="1">
    <location>
        <begin position="637"/>
        <end position="646"/>
    </location>
</feature>
<protein>
    <submittedName>
        <fullName evidence="2">Uncharacterized protein</fullName>
    </submittedName>
</protein>
<feature type="region of interest" description="Disordered" evidence="1">
    <location>
        <begin position="414"/>
        <end position="437"/>
    </location>
</feature>
<dbReference type="VEuPathDB" id="MicrosporidiaDB:ECU09_0620"/>
<dbReference type="VEuPathDB" id="MicrosporidiaDB:M970_090620"/>
<accession>M1KAT0</accession>
<dbReference type="VEuPathDB" id="MicrosporidiaDB:AEWQ_090630"/>
<name>M1KAT0_ENCCN</name>
<dbReference type="VEuPathDB" id="MicrosporidiaDB:AEWD_090640"/>